<accession>A0ABP9SFR4</accession>
<feature type="domain" description="Exonuclease" evidence="4">
    <location>
        <begin position="23"/>
        <end position="199"/>
    </location>
</feature>
<dbReference type="SUPFAM" id="SSF53098">
    <property type="entry name" value="Ribonuclease H-like"/>
    <property type="match status" value="1"/>
</dbReference>
<comment type="caution">
    <text evidence="5">The sequence shown here is derived from an EMBL/GenBank/DDBJ whole genome shotgun (WGS) entry which is preliminary data.</text>
</comment>
<keyword evidence="3 5" id="KW-0269">Exonuclease</keyword>
<evidence type="ECO:0000259" key="4">
    <source>
        <dbReference type="SMART" id="SM00479"/>
    </source>
</evidence>
<dbReference type="InterPro" id="IPR013520">
    <property type="entry name" value="Ribonucl_H"/>
</dbReference>
<evidence type="ECO:0000256" key="2">
    <source>
        <dbReference type="ARBA" id="ARBA00022801"/>
    </source>
</evidence>
<dbReference type="Gene3D" id="3.30.420.10">
    <property type="entry name" value="Ribonuclease H-like superfamily/Ribonuclease H"/>
    <property type="match status" value="1"/>
</dbReference>
<keyword evidence="2" id="KW-0378">Hydrolase</keyword>
<dbReference type="EMBL" id="BAABJQ010000021">
    <property type="protein sequence ID" value="GAA5194493.1"/>
    <property type="molecule type" value="Genomic_DNA"/>
</dbReference>
<dbReference type="Proteomes" id="UP001501570">
    <property type="component" value="Unassembled WGS sequence"/>
</dbReference>
<evidence type="ECO:0000313" key="6">
    <source>
        <dbReference type="Proteomes" id="UP001501570"/>
    </source>
</evidence>
<evidence type="ECO:0000256" key="1">
    <source>
        <dbReference type="ARBA" id="ARBA00022722"/>
    </source>
</evidence>
<dbReference type="InterPro" id="IPR051274">
    <property type="entry name" value="3-5_Exoribonuclease"/>
</dbReference>
<dbReference type="Pfam" id="PF00929">
    <property type="entry name" value="RNase_T"/>
    <property type="match status" value="1"/>
</dbReference>
<dbReference type="PANTHER" id="PTHR23044">
    <property type="entry name" value="3'-5' EXONUCLEASE ERI1-RELATED"/>
    <property type="match status" value="1"/>
</dbReference>
<dbReference type="CDD" id="cd06133">
    <property type="entry name" value="ERI-1_3'hExo_like"/>
    <property type="match status" value="1"/>
</dbReference>
<dbReference type="GO" id="GO:0004527">
    <property type="term" value="F:exonuclease activity"/>
    <property type="evidence" value="ECO:0007669"/>
    <property type="project" value="UniProtKB-KW"/>
</dbReference>
<organism evidence="5 6">
    <name type="scientific">Rugosimonospora acidiphila</name>
    <dbReference type="NCBI Taxonomy" id="556531"/>
    <lineage>
        <taxon>Bacteria</taxon>
        <taxon>Bacillati</taxon>
        <taxon>Actinomycetota</taxon>
        <taxon>Actinomycetes</taxon>
        <taxon>Micromonosporales</taxon>
        <taxon>Micromonosporaceae</taxon>
        <taxon>Rugosimonospora</taxon>
    </lineage>
</organism>
<dbReference type="InterPro" id="IPR036397">
    <property type="entry name" value="RNaseH_sf"/>
</dbReference>
<evidence type="ECO:0000313" key="5">
    <source>
        <dbReference type="EMBL" id="GAA5194493.1"/>
    </source>
</evidence>
<reference evidence="6" key="1">
    <citation type="journal article" date="2019" name="Int. J. Syst. Evol. Microbiol.">
        <title>The Global Catalogue of Microorganisms (GCM) 10K type strain sequencing project: providing services to taxonomists for standard genome sequencing and annotation.</title>
        <authorList>
            <consortium name="The Broad Institute Genomics Platform"/>
            <consortium name="The Broad Institute Genome Sequencing Center for Infectious Disease"/>
            <person name="Wu L."/>
            <person name="Ma J."/>
        </authorList>
    </citation>
    <scope>NUCLEOTIDE SEQUENCE [LARGE SCALE GENOMIC DNA]</scope>
    <source>
        <strain evidence="6">JCM 18304</strain>
    </source>
</reference>
<keyword evidence="6" id="KW-1185">Reference proteome</keyword>
<evidence type="ECO:0000256" key="3">
    <source>
        <dbReference type="ARBA" id="ARBA00022839"/>
    </source>
</evidence>
<proteinExistence type="predicted"/>
<name>A0ABP9SFR4_9ACTN</name>
<dbReference type="InterPro" id="IPR047201">
    <property type="entry name" value="ERI-1_3'hExo-like"/>
</dbReference>
<keyword evidence="1" id="KW-0540">Nuclease</keyword>
<dbReference type="PANTHER" id="PTHR23044:SF61">
    <property type="entry name" value="3'-5' EXORIBONUCLEASE 1-RELATED"/>
    <property type="match status" value="1"/>
</dbReference>
<dbReference type="SMART" id="SM00479">
    <property type="entry name" value="EXOIII"/>
    <property type="match status" value="1"/>
</dbReference>
<sequence>MGVRRARIVRTVASMAAERYGRFLNAVDLEATCWRGEPPAGQVSEIIEIGLCVVDVQARERVERARIIVRPTRSRVSAFCTELTGITQAEVDGGVDFRQALEILVRRHRSRGRPWASWGDYDRRQFERQCAPSGARYPFGAVHVNAKALFAEAHSVRRMGMADALRYVGLPLEGRHHNGADDAWNIGALILDLMRRGAWPVEAVPTS</sequence>
<dbReference type="InterPro" id="IPR012337">
    <property type="entry name" value="RNaseH-like_sf"/>
</dbReference>
<gene>
    <name evidence="5" type="ORF">GCM10023322_59030</name>
</gene>
<protein>
    <submittedName>
        <fullName evidence="5">3'-5' exonuclease</fullName>
    </submittedName>
</protein>